<organism evidence="2 3">
    <name type="scientific">Periconia macrospinosa</name>
    <dbReference type="NCBI Taxonomy" id="97972"/>
    <lineage>
        <taxon>Eukaryota</taxon>
        <taxon>Fungi</taxon>
        <taxon>Dikarya</taxon>
        <taxon>Ascomycota</taxon>
        <taxon>Pezizomycotina</taxon>
        <taxon>Dothideomycetes</taxon>
        <taxon>Pleosporomycetidae</taxon>
        <taxon>Pleosporales</taxon>
        <taxon>Massarineae</taxon>
        <taxon>Periconiaceae</taxon>
        <taxon>Periconia</taxon>
    </lineage>
</organism>
<feature type="domain" description="AB hydrolase-1" evidence="1">
    <location>
        <begin position="8"/>
        <end position="247"/>
    </location>
</feature>
<dbReference type="PANTHER" id="PTHR37017:SF8">
    <property type="entry name" value="AB HYDROLASE-1 DOMAIN-CONTAINING PROTEIN"/>
    <property type="match status" value="1"/>
</dbReference>
<accession>A0A2V1DEH5</accession>
<evidence type="ECO:0000259" key="1">
    <source>
        <dbReference type="Pfam" id="PF12697"/>
    </source>
</evidence>
<dbReference type="OrthoDB" id="1263307at2759"/>
<dbReference type="AlphaFoldDB" id="A0A2V1DEH5"/>
<proteinExistence type="predicted"/>
<dbReference type="InterPro" id="IPR000073">
    <property type="entry name" value="AB_hydrolase_1"/>
</dbReference>
<dbReference type="Gene3D" id="3.40.50.1820">
    <property type="entry name" value="alpha/beta hydrolase"/>
    <property type="match status" value="1"/>
</dbReference>
<reference evidence="2 3" key="1">
    <citation type="journal article" date="2018" name="Sci. Rep.">
        <title>Comparative genomics provides insights into the lifestyle and reveals functional heterogeneity of dark septate endophytic fungi.</title>
        <authorList>
            <person name="Knapp D.G."/>
            <person name="Nemeth J.B."/>
            <person name="Barry K."/>
            <person name="Hainaut M."/>
            <person name="Henrissat B."/>
            <person name="Johnson J."/>
            <person name="Kuo A."/>
            <person name="Lim J.H.P."/>
            <person name="Lipzen A."/>
            <person name="Nolan M."/>
            <person name="Ohm R.A."/>
            <person name="Tamas L."/>
            <person name="Grigoriev I.V."/>
            <person name="Spatafora J.W."/>
            <person name="Nagy L.G."/>
            <person name="Kovacs G.M."/>
        </authorList>
    </citation>
    <scope>NUCLEOTIDE SEQUENCE [LARGE SCALE GENOMIC DNA]</scope>
    <source>
        <strain evidence="2 3">DSE2036</strain>
    </source>
</reference>
<dbReference type="SUPFAM" id="SSF53474">
    <property type="entry name" value="alpha/beta-Hydrolases"/>
    <property type="match status" value="1"/>
</dbReference>
<dbReference type="InterPro" id="IPR029058">
    <property type="entry name" value="AB_hydrolase_fold"/>
</dbReference>
<name>A0A2V1DEH5_9PLEO</name>
<evidence type="ECO:0000313" key="2">
    <source>
        <dbReference type="EMBL" id="PVH96492.1"/>
    </source>
</evidence>
<evidence type="ECO:0000313" key="3">
    <source>
        <dbReference type="Proteomes" id="UP000244855"/>
    </source>
</evidence>
<dbReference type="Proteomes" id="UP000244855">
    <property type="component" value="Unassembled WGS sequence"/>
</dbReference>
<gene>
    <name evidence="2" type="ORF">DM02DRAFT_687626</name>
</gene>
<sequence length="262" mass="28506">MASSRPFFVIIPGGSQNPTHYAYLAHLLQLAGYPTFSGLLPSVGASKKVTIKDDMDFIRERMILPILDIEQRDIILIMHSYSGIPGSAAALGLGKQERLAQGKKTGVIGHIYFSAILHEGSDDDEPHLISLSGGAFPPYLRADPETNLVYCDDRIPPLYPDVPPTLADAAAASTVPQGLTSFNSPIPRASWNSKEYKGRVAYIRTLKDTCIPLEMQQGMVDSTGSVEWILKDIESGHSPQLSHPEKFSGMVLELAKVFEGIA</sequence>
<protein>
    <recommendedName>
        <fullName evidence="1">AB hydrolase-1 domain-containing protein</fullName>
    </recommendedName>
</protein>
<dbReference type="InterPro" id="IPR052897">
    <property type="entry name" value="Sec-Metab_Biosynth_Hydrolase"/>
</dbReference>
<keyword evidence="3" id="KW-1185">Reference proteome</keyword>
<dbReference type="Pfam" id="PF12697">
    <property type="entry name" value="Abhydrolase_6"/>
    <property type="match status" value="1"/>
</dbReference>
<dbReference type="PANTHER" id="PTHR37017">
    <property type="entry name" value="AB HYDROLASE-1 DOMAIN-CONTAINING PROTEIN-RELATED"/>
    <property type="match status" value="1"/>
</dbReference>
<dbReference type="EMBL" id="KZ805463">
    <property type="protein sequence ID" value="PVH96492.1"/>
    <property type="molecule type" value="Genomic_DNA"/>
</dbReference>
<dbReference type="STRING" id="97972.A0A2V1DEH5"/>